<evidence type="ECO:0000256" key="1">
    <source>
        <dbReference type="SAM" id="MobiDB-lite"/>
    </source>
</evidence>
<comment type="caution">
    <text evidence="2">The sequence shown here is derived from an EMBL/GenBank/DDBJ whole genome shotgun (WGS) entry which is preliminary data.</text>
</comment>
<gene>
    <name evidence="2" type="ORF">RS130_07640</name>
</gene>
<proteinExistence type="predicted"/>
<keyword evidence="3" id="KW-1185">Reference proteome</keyword>
<name>A0ABU3SUX5_9ALTE</name>
<dbReference type="Proteomes" id="UP001247805">
    <property type="component" value="Unassembled WGS sequence"/>
</dbReference>
<evidence type="ECO:0000313" key="3">
    <source>
        <dbReference type="Proteomes" id="UP001247805"/>
    </source>
</evidence>
<evidence type="ECO:0000313" key="2">
    <source>
        <dbReference type="EMBL" id="MDU0353815.1"/>
    </source>
</evidence>
<evidence type="ECO:0008006" key="4">
    <source>
        <dbReference type="Google" id="ProtNLM"/>
    </source>
</evidence>
<reference evidence="2 3" key="1">
    <citation type="submission" date="2023-10" db="EMBL/GenBank/DDBJ databases">
        <title>Glaciecola aquimarina strain GGW-M5 nov., isolated from a coastal seawater.</title>
        <authorList>
            <person name="Bayburt H."/>
            <person name="Kim J.M."/>
            <person name="Choi B.J."/>
            <person name="Jeon C.O."/>
        </authorList>
    </citation>
    <scope>NUCLEOTIDE SEQUENCE [LARGE SCALE GENOMIC DNA]</scope>
    <source>
        <strain evidence="2 3">KCTC 32108</strain>
    </source>
</reference>
<feature type="region of interest" description="Disordered" evidence="1">
    <location>
        <begin position="44"/>
        <end position="63"/>
    </location>
</feature>
<accession>A0ABU3SUX5</accession>
<organism evidence="2 3">
    <name type="scientific">Paraglaciecola aquimarina</name>
    <dbReference type="NCBI Taxonomy" id="1235557"/>
    <lineage>
        <taxon>Bacteria</taxon>
        <taxon>Pseudomonadati</taxon>
        <taxon>Pseudomonadota</taxon>
        <taxon>Gammaproteobacteria</taxon>
        <taxon>Alteromonadales</taxon>
        <taxon>Alteromonadaceae</taxon>
        <taxon>Paraglaciecola</taxon>
    </lineage>
</organism>
<dbReference type="EMBL" id="JAWDIO010000002">
    <property type="protein sequence ID" value="MDU0353815.1"/>
    <property type="molecule type" value="Genomic_DNA"/>
</dbReference>
<sequence length="209" mass="23924">MLNKNTLLIILLLITLSLAINRHFAGYLENLFFNMSSFTDSQQTKRQGSVATPADSRLNTGGDKVSVNTPPTELFKKTKVIVDPCRSTEFVERTSNKQKYYELNTNLGEGYEGFLAELELRLNSVFLHFEQRLGITLDKSMKLNFVFQTTRQDYENYSWSLGKSPIGNQGRYISEINLSIVEMKSKEQAMTVAVHEAIHAFNFIYWGRT</sequence>
<protein>
    <recommendedName>
        <fullName evidence="4">SprT-like domain-containing protein</fullName>
    </recommendedName>
</protein>
<dbReference type="RefSeq" id="WP_316025462.1">
    <property type="nucleotide sequence ID" value="NZ_JAWDIO010000002.1"/>
</dbReference>